<dbReference type="PANTHER" id="PTHR31616">
    <property type="entry name" value="TREHALASE"/>
    <property type="match status" value="1"/>
</dbReference>
<gene>
    <name evidence="3" type="ordered locus">Tter_2035</name>
</gene>
<keyword evidence="4" id="KW-1185">Reference proteome</keyword>
<protein>
    <submittedName>
        <fullName evidence="3">Glycoside hydrolase 15-related protein</fullName>
    </submittedName>
</protein>
<dbReference type="InterPro" id="IPR008928">
    <property type="entry name" value="6-hairpin_glycosidase_sf"/>
</dbReference>
<dbReference type="STRING" id="525904.Tter_2035"/>
<dbReference type="GO" id="GO:0004553">
    <property type="term" value="F:hydrolase activity, hydrolyzing O-glycosyl compounds"/>
    <property type="evidence" value="ECO:0007669"/>
    <property type="project" value="TreeGrafter"/>
</dbReference>
<dbReference type="Pfam" id="PF19291">
    <property type="entry name" value="TREH_N"/>
    <property type="match status" value="1"/>
</dbReference>
<reference evidence="4" key="1">
    <citation type="journal article" date="2010" name="Stand. Genomic Sci.">
        <title>Complete genome sequence of 'Thermobaculum terrenum' type strain (YNP1).</title>
        <authorList>
            <person name="Kiss H."/>
            <person name="Cleland D."/>
            <person name="Lapidus A."/>
            <person name="Lucas S."/>
            <person name="Glavina Del Rio T."/>
            <person name="Nolan M."/>
            <person name="Tice H."/>
            <person name="Han C."/>
            <person name="Goodwin L."/>
            <person name="Pitluck S."/>
            <person name="Liolios K."/>
            <person name="Ivanova N."/>
            <person name="Mavromatis K."/>
            <person name="Ovchinnikova G."/>
            <person name="Pati A."/>
            <person name="Chen A."/>
            <person name="Palaniappan K."/>
            <person name="Land M."/>
            <person name="Hauser L."/>
            <person name="Chang Y."/>
            <person name="Jeffries C."/>
            <person name="Lu M."/>
            <person name="Brettin T."/>
            <person name="Detter J."/>
            <person name="Goker M."/>
            <person name="Tindall B."/>
            <person name="Beck B."/>
            <person name="McDermott T."/>
            <person name="Woyke T."/>
            <person name="Bristow J."/>
            <person name="Eisen J."/>
            <person name="Markowitz V."/>
            <person name="Hugenholtz P."/>
            <person name="Kyrpides N."/>
            <person name="Klenk H."/>
            <person name="Cheng J."/>
        </authorList>
    </citation>
    <scope>NUCLEOTIDE SEQUENCE [LARGE SCALE GENOMIC DNA]</scope>
    <source>
        <strain evidence="4">ATCC BAA-798 / YNP1</strain>
    </source>
</reference>
<feature type="domain" description="GH15-like" evidence="1">
    <location>
        <begin position="219"/>
        <end position="582"/>
    </location>
</feature>
<dbReference type="KEGG" id="ttr:Tter_2035"/>
<dbReference type="Gene3D" id="1.50.10.10">
    <property type="match status" value="1"/>
</dbReference>
<dbReference type="OrthoDB" id="3902805at2"/>
<proteinExistence type="predicted"/>
<dbReference type="Proteomes" id="UP000000323">
    <property type="component" value="Chromosome 2"/>
</dbReference>
<name>D1CGR8_THET1</name>
<dbReference type="InterPro" id="IPR011613">
    <property type="entry name" value="GH15-like"/>
</dbReference>
<evidence type="ECO:0000259" key="1">
    <source>
        <dbReference type="Pfam" id="PF00723"/>
    </source>
</evidence>
<organism evidence="3 4">
    <name type="scientific">Thermobaculum terrenum (strain ATCC BAA-798 / CCMEE 7001 / YNP1)</name>
    <dbReference type="NCBI Taxonomy" id="525904"/>
    <lineage>
        <taxon>Bacteria</taxon>
        <taxon>Bacillati</taxon>
        <taxon>Chloroflexota</taxon>
        <taxon>Chloroflexia</taxon>
        <taxon>Candidatus Thermobaculales</taxon>
        <taxon>Candidatus Thermobaculaceae</taxon>
        <taxon>Thermobaculum</taxon>
    </lineage>
</organism>
<dbReference type="Pfam" id="PF00723">
    <property type="entry name" value="Glyco_hydro_15"/>
    <property type="match status" value="1"/>
</dbReference>
<dbReference type="SUPFAM" id="SSF48208">
    <property type="entry name" value="Six-hairpin glycosidases"/>
    <property type="match status" value="1"/>
</dbReference>
<dbReference type="eggNOG" id="COG3387">
    <property type="taxonomic scope" value="Bacteria"/>
</dbReference>
<sequence>MTDASFYPPIEDYGIIGDMHTAALVSSRGSVDWLCVPAFDSPALFCRLLDWEKGGFWQVSPVGKYRVRRRYLEDTNILETVFTCDAGRVRMLDCLVVIPELRGTGHRVMVRLLEGIEGAPEMESTCRPTPNYALAGVSARIDGCRLTWDRCFLDSPFEWSAGEGIFRSRGRVRKGESRAFVLACMGEESQHLRLPEPSAMLRATEEFWRRWAGACTYDGPYREQVVRSALALKLLIYEPTGAIVAAPTTSLPEEIGGERNWDYRFAWIRDASLTLYALLMAGYKDEDDAFFGWITRTVQIEHEGMRVLYPITPEGDTTERVLEHLQGYRGSRPVRVGNAASDQLQLDMYGEVLDALYFAVHAGDYDPRGVWDHFVPIVDWVAEHWPEPGNGIWEVRGGRRHFVYSKAMCWVALDRAIKLCEELGLRGDLERWRREREAIRSQVLQRGWSERLGAFKQSYEDERLDASNLLLSSMGFIAGDDPRMVSTIDATLDQLVVDGLCYRYLDAPEGVSGNEGAFVLCTFWLINALALAGRHDEAREMFERMLRRASPLGLYAEEIDPSTGHHLGNYPQAFSHIGVIASAVTLARGRGFSSD</sequence>
<dbReference type="InterPro" id="IPR012341">
    <property type="entry name" value="6hp_glycosidase-like_sf"/>
</dbReference>
<evidence type="ECO:0000313" key="3">
    <source>
        <dbReference type="EMBL" id="ACZ42939.1"/>
    </source>
</evidence>
<dbReference type="HOGENOM" id="CLU_010399_2_0_0"/>
<dbReference type="AlphaFoldDB" id="D1CGR8"/>
<evidence type="ECO:0000259" key="2">
    <source>
        <dbReference type="Pfam" id="PF19291"/>
    </source>
</evidence>
<feature type="domain" description="Trehalase-like N-terminal" evidence="2">
    <location>
        <begin position="8"/>
        <end position="135"/>
    </location>
</feature>
<dbReference type="CAZy" id="GH15">
    <property type="family name" value="Glycoside Hydrolase Family 15"/>
</dbReference>
<dbReference type="InterPro" id="IPR045582">
    <property type="entry name" value="Trehalase-like_N"/>
</dbReference>
<dbReference type="GO" id="GO:0005975">
    <property type="term" value="P:carbohydrate metabolic process"/>
    <property type="evidence" value="ECO:0007669"/>
    <property type="project" value="InterPro"/>
</dbReference>
<dbReference type="PANTHER" id="PTHR31616:SF0">
    <property type="entry name" value="GLUCAN 1,4-ALPHA-GLUCOSIDASE"/>
    <property type="match status" value="1"/>
</dbReference>
<evidence type="ECO:0000313" key="4">
    <source>
        <dbReference type="Proteomes" id="UP000000323"/>
    </source>
</evidence>
<keyword evidence="3" id="KW-0378">Hydrolase</keyword>
<accession>D1CGR8</accession>
<dbReference type="EMBL" id="CP001826">
    <property type="protein sequence ID" value="ACZ42939.1"/>
    <property type="molecule type" value="Genomic_DNA"/>
</dbReference>